<organism evidence="2 3">
    <name type="scientific">Syntrophothermus lipocalidus (strain DSM 12680 / TGB-C1)</name>
    <dbReference type="NCBI Taxonomy" id="643648"/>
    <lineage>
        <taxon>Bacteria</taxon>
        <taxon>Bacillati</taxon>
        <taxon>Bacillota</taxon>
        <taxon>Clostridia</taxon>
        <taxon>Eubacteriales</taxon>
        <taxon>Syntrophomonadaceae</taxon>
        <taxon>Syntrophothermus</taxon>
    </lineage>
</organism>
<dbReference type="HOGENOM" id="CLU_1239625_0_0_9"/>
<evidence type="ECO:0000256" key="1">
    <source>
        <dbReference type="SAM" id="Phobius"/>
    </source>
</evidence>
<dbReference type="GO" id="GO:0043683">
    <property type="term" value="P:type IV pilus assembly"/>
    <property type="evidence" value="ECO:0007669"/>
    <property type="project" value="InterPro"/>
</dbReference>
<feature type="transmembrane region" description="Helical" evidence="1">
    <location>
        <begin position="9"/>
        <end position="30"/>
    </location>
</feature>
<dbReference type="InterPro" id="IPR014717">
    <property type="entry name" value="Transl_elong_EF1B/ribsomal_bS6"/>
</dbReference>
<dbReference type="InterPro" id="IPR007445">
    <property type="entry name" value="PilO"/>
</dbReference>
<keyword evidence="3" id="KW-1185">Reference proteome</keyword>
<evidence type="ECO:0000313" key="3">
    <source>
        <dbReference type="Proteomes" id="UP000000378"/>
    </source>
</evidence>
<dbReference type="KEGG" id="slp:Slip_0405"/>
<accession>D7CKF4</accession>
<evidence type="ECO:0000313" key="2">
    <source>
        <dbReference type="EMBL" id="ADI01189.1"/>
    </source>
</evidence>
<keyword evidence="1" id="KW-1133">Transmembrane helix</keyword>
<keyword evidence="1" id="KW-0472">Membrane</keyword>
<dbReference type="STRING" id="643648.Slip_0405"/>
<protein>
    <submittedName>
        <fullName evidence="2">Uncharacterized protein</fullName>
    </submittedName>
</protein>
<proteinExistence type="predicted"/>
<dbReference type="EMBL" id="CP002048">
    <property type="protein sequence ID" value="ADI01189.1"/>
    <property type="molecule type" value="Genomic_DNA"/>
</dbReference>
<reference evidence="2 3" key="2">
    <citation type="journal article" date="2010" name="Stand. Genomic Sci.">
        <title>Complete genome sequence of Syntrophothermus lipocalidus type strain (TGB-C1).</title>
        <authorList>
            <person name="Djao O.D."/>
            <person name="Zhang X."/>
            <person name="Lucas S."/>
            <person name="Lapidus A."/>
            <person name="Del Rio T.G."/>
            <person name="Nolan M."/>
            <person name="Tice H."/>
            <person name="Cheng J.F."/>
            <person name="Han C."/>
            <person name="Tapia R."/>
            <person name="Goodwin L."/>
            <person name="Pitluck S."/>
            <person name="Liolios K."/>
            <person name="Ivanova N."/>
            <person name="Mavromatis K."/>
            <person name="Mikhailova N."/>
            <person name="Ovchinnikova G."/>
            <person name="Pati A."/>
            <person name="Brambilla E."/>
            <person name="Chen A."/>
            <person name="Palaniappan K."/>
            <person name="Land M."/>
            <person name="Hauser L."/>
            <person name="Chang Y.J."/>
            <person name="Jeffries C.D."/>
            <person name="Rohde M."/>
            <person name="Sikorski J."/>
            <person name="Spring S."/>
            <person name="Goker M."/>
            <person name="Detter J.C."/>
            <person name="Woyke T."/>
            <person name="Bristow J."/>
            <person name="Eisen J.A."/>
            <person name="Markowitz V."/>
            <person name="Hugenholtz P."/>
            <person name="Kyrpides N.C."/>
            <person name="Klenk H.P."/>
        </authorList>
    </citation>
    <scope>NUCLEOTIDE SEQUENCE [LARGE SCALE GENOMIC DNA]</scope>
    <source>
        <strain evidence="3">DSM 12680 / TGB-C1</strain>
    </source>
</reference>
<dbReference type="Gene3D" id="3.30.70.60">
    <property type="match status" value="1"/>
</dbReference>
<dbReference type="Pfam" id="PF04350">
    <property type="entry name" value="PilO"/>
    <property type="match status" value="1"/>
</dbReference>
<name>D7CKF4_SYNLT</name>
<dbReference type="RefSeq" id="WP_013174591.1">
    <property type="nucleotide sequence ID" value="NC_014220.1"/>
</dbReference>
<reference evidence="3" key="1">
    <citation type="journal article" date="2010" name="Stand. Genomic Sci.">
        <title>Complete genome sequence of Syntrophothermus lipocalidus type strain (TGB-C1T).</title>
        <authorList>
            <consortium name="US DOE Joint Genome Institute (JGI-PGF)"/>
            <person name="Djao O."/>
            <person name="Zhang X."/>
            <person name="Lucas S."/>
            <person name="Lapidus A."/>
            <person name="Glavina Del Rio T."/>
            <person name="Nolan M."/>
            <person name="Tice H."/>
            <person name="Cheng J."/>
            <person name="Han C."/>
            <person name="Tapia R."/>
            <person name="Goodwin L."/>
            <person name="Pitluck S."/>
            <person name="Liolios K."/>
            <person name="Ivanova N."/>
            <person name="Mavromatis K."/>
            <person name="Mikhailova N."/>
            <person name="Ovchinnikova G."/>
            <person name="Pati A."/>
            <person name="Brambilla E."/>
            <person name="Chen A."/>
            <person name="Palaniappan K."/>
            <person name="Land M."/>
            <person name="Hauser L."/>
            <person name="Chang Y."/>
            <person name="Jeffries C."/>
            <person name="Rohde M."/>
            <person name="Sikorski J."/>
            <person name="Spring S."/>
            <person name="Goker M."/>
            <person name="Detter J."/>
            <person name="Woyke T."/>
            <person name="Bristow J."/>
            <person name="Eisen J."/>
            <person name="Markowitz V."/>
            <person name="Hugenholtz P."/>
            <person name="Kyrpides N."/>
            <person name="Klenk H."/>
        </authorList>
    </citation>
    <scope>NUCLEOTIDE SEQUENCE [LARGE SCALE GENOMIC DNA]</scope>
    <source>
        <strain evidence="3">DSM 12680 / TGB-C1</strain>
    </source>
</reference>
<dbReference type="AlphaFoldDB" id="D7CKF4"/>
<gene>
    <name evidence="2" type="ordered locus">Slip_0405</name>
</gene>
<sequence>MGISRIKEFSVLVIVVVSWILFYNCFYQPLREETAKIEICNAGLQKELEKTKAGSDKPSSLQATRTQLAALGQENDAQVPHEPGRDELLLYLTELARASGIRLSKVERVTHVSGKEEPFPSYALRCRLEGKYEDLWSFLQGVETGKRFLSVEKIRLYQQVEANSRRLNLAPSVAERELVPSPGSTDQGEQTDESLLKENYGLMVCECTIVVYFDPSLQKLNQR</sequence>
<dbReference type="Proteomes" id="UP000000378">
    <property type="component" value="Chromosome"/>
</dbReference>
<keyword evidence="1" id="KW-0812">Transmembrane</keyword>
<dbReference type="GO" id="GO:0043107">
    <property type="term" value="P:type IV pilus-dependent motility"/>
    <property type="evidence" value="ECO:0007669"/>
    <property type="project" value="InterPro"/>
</dbReference>